<name>A0A8S5LRC1_9CAUD</name>
<organism evidence="1">
    <name type="scientific">Myoviridae sp. ctfJc17</name>
    <dbReference type="NCBI Taxonomy" id="2827612"/>
    <lineage>
        <taxon>Viruses</taxon>
        <taxon>Duplodnaviria</taxon>
        <taxon>Heunggongvirae</taxon>
        <taxon>Uroviricota</taxon>
        <taxon>Caudoviricetes</taxon>
    </lineage>
</organism>
<proteinExistence type="predicted"/>
<sequence>MLIKILNISLLFQQYKDKKYILICKTFIEKFSRNILKIIFNNFV</sequence>
<protein>
    <submittedName>
        <fullName evidence="1">Uncharacterized protein</fullName>
    </submittedName>
</protein>
<evidence type="ECO:0000313" key="1">
    <source>
        <dbReference type="EMBL" id="DAD72416.1"/>
    </source>
</evidence>
<reference evidence="1" key="1">
    <citation type="journal article" date="2021" name="Proc. Natl. Acad. Sci. U.S.A.">
        <title>A Catalog of Tens of Thousands of Viruses from Human Metagenomes Reveals Hidden Associations with Chronic Diseases.</title>
        <authorList>
            <person name="Tisza M.J."/>
            <person name="Buck C.B."/>
        </authorList>
    </citation>
    <scope>NUCLEOTIDE SEQUENCE</scope>
    <source>
        <strain evidence="1">CtfJc17</strain>
    </source>
</reference>
<dbReference type="EMBL" id="BK015898">
    <property type="protein sequence ID" value="DAD72416.1"/>
    <property type="molecule type" value="Genomic_DNA"/>
</dbReference>
<accession>A0A8S5LRC1</accession>